<sequence>MQKAAVHPTNRLSKACGIQQRRLVDVLGIAYVVSTSCLSFAALWVLSAYLANDTLWPDFDAVSPVVSTLFNLELATAPLDNTFDIFNARYALSDPSIGVQPAFPRQLMLQSWTDLPEVIRGLRLMSAADTNNLVTLYCWADLGREWEMAYTVKRQARCDATMTSNAAVYLEVVLRNVDLHGWIAINLDAFTVRIGEPIASTSPNGRTWLDALLQHDVVAVDTEVALWQRHGIQLFRLQVANWHLPGAIESISVQNALGTTSLHQLKSVSTTNNFFYTMVCLNELLYQDVLALSANQSLVRNTTNYFDDVTVLQNYILGIALSPLNLVFVATVGNFGNVDAWWIPPPASLVDSVRAFRAAALDHMLLDSDFANAVNAIGSTTLPVTPAQWADPALAFYGGSLLCATAPLLPQVQESFNYYAACGSQNPLAVPWNPWNSLFAFSAALPSNDDLCNQGASPKQVGECQAQLQATVKAFHMLPVRPIPPPATPPLTTIGISQIVANGSDVSLQIQRLLDPSYAFFGWMSLYDWAMGQREVFAVEGDFATLYIISPLYPAVAQALPSAVAAYAPYVGYLSAVVSGVLAAVALMVLGLWVCARPRTTHWFLFNRLVSSVWLGRSVLVLRGLGAAAALGTAPLATRTSNGVVHLVAAPRHPVVSLALAGETTWLVYVVQELLSPVTRPTWAPVASAAAWLVVALLDVLAPIRITAKVHRECEILDINTRIRCTGGSLTVGAVARTATIAAVCGTVALVSMIRFRSQRTKHHSLLLPATAVAFLPESSLPLDVATMAMCGVFVAPGDRGFDTKLWRVLQGAAYVDVVEKAIQHPGNQAAFAPIGPVIGVKRSGSRIQSRLRWATVVAGVLYLCATLTSNVAYVRVLQEALANDFGWPGFNTTGMYAFLANTFNHEIMLSTNNSVLAVASPAYADVSRMYNGTDLTVSWSAGAVRRLLYDPRHIILTEVIVGLRRTDACQLPWMFTQYCWLDFGRQWGMASTEARQRRCTRQLDNGAVYLEAGLRNVNDWGAWHTCWGDAFSKAIQEPLAATTSGRLWLAALSTATASVADELEIWSTNGIQRFVLQWQNYKSTAFFDTIVITSALGLQYALPISSATGGMHLDAQTSLRLYWAWANDLLAVNDNSSAIAGRSLLRGTADFAFANVTSQSLLQAAQLLPSPLSAGLTLFTRAVGPFGVVDAVYVPCPPVLLTYYREFTQTLAMLLLTDALMQSSYKAIAIPAYIGDVPVELLSTPNLTLTGGNLLCGDDAVPTPLLYVVYAGFGSEQLCFTATPEFVAPSTLQLMFTMHGYSSHHVLSRDELIGICSINPIYVPSCADMYAAAMDIIVTQPSLLTLTPLARAAHAAVMNLGVTTVQYIRLNNSVTKLMETPLFDAAGSYGDMNGWYLAYEWAVGLREVVSFQGDVGTVTTLSASNSLLSMSLDTSLVGSNLSFLFMASVLYITYILIGVSAVATGYAISSHGRIEGLNLLELNRIVGHSWVGRPLLILRSVTALWLLNTAPLALTQIGLGTQLTAPPVAWYKTALAASELTWTVYILNDVLSCITKQHTSSYAMASTLCTWLATAVWTFAAPHKCRVAVERACTYIDMDSGLTCSSGVVEVGSICGVLGDIGIVIGCVIICAYVDVRCRSGLPPMTLSTLLLNASSYYMLDFTHWHRDDEHYMDQASGALAGLLSLHWRGTLYILDVKSWRCITATTCGNPEGSLCKAIPLSRLG</sequence>
<organism evidence="2 3">
    <name type="scientific">Achlya hypogyna</name>
    <name type="common">Oomycete</name>
    <name type="synonym">Protoachlya hypogyna</name>
    <dbReference type="NCBI Taxonomy" id="1202772"/>
    <lineage>
        <taxon>Eukaryota</taxon>
        <taxon>Sar</taxon>
        <taxon>Stramenopiles</taxon>
        <taxon>Oomycota</taxon>
        <taxon>Saprolegniomycetes</taxon>
        <taxon>Saprolegniales</taxon>
        <taxon>Achlyaceae</taxon>
        <taxon>Achlya</taxon>
    </lineage>
</organism>
<feature type="transmembrane region" description="Helical" evidence="1">
    <location>
        <begin position="570"/>
        <end position="594"/>
    </location>
</feature>
<dbReference type="EMBL" id="JNBR01002080">
    <property type="protein sequence ID" value="OQR83772.1"/>
    <property type="molecule type" value="Genomic_DNA"/>
</dbReference>
<evidence type="ECO:0000256" key="1">
    <source>
        <dbReference type="SAM" id="Phobius"/>
    </source>
</evidence>
<feature type="transmembrane region" description="Helical" evidence="1">
    <location>
        <begin position="614"/>
        <end position="637"/>
    </location>
</feature>
<proteinExistence type="predicted"/>
<feature type="transmembrane region" description="Helical" evidence="1">
    <location>
        <begin position="1444"/>
        <end position="1470"/>
    </location>
</feature>
<comment type="caution">
    <text evidence="2">The sequence shown here is derived from an EMBL/GenBank/DDBJ whole genome shotgun (WGS) entry which is preliminary data.</text>
</comment>
<protein>
    <recommendedName>
        <fullName evidence="4">Transmembrane protein</fullName>
    </recommendedName>
</protein>
<evidence type="ECO:0000313" key="2">
    <source>
        <dbReference type="EMBL" id="OQR83772.1"/>
    </source>
</evidence>
<keyword evidence="1" id="KW-0472">Membrane</keyword>
<reference evidence="2 3" key="1">
    <citation type="journal article" date="2014" name="Genome Biol. Evol.">
        <title>The secreted proteins of Achlya hypogyna and Thraustotheca clavata identify the ancestral oomycete secretome and reveal gene acquisitions by horizontal gene transfer.</title>
        <authorList>
            <person name="Misner I."/>
            <person name="Blouin N."/>
            <person name="Leonard G."/>
            <person name="Richards T.A."/>
            <person name="Lane C.E."/>
        </authorList>
    </citation>
    <scope>NUCLEOTIDE SEQUENCE [LARGE SCALE GENOMIC DNA]</scope>
    <source>
        <strain evidence="2 3">ATCC 48635</strain>
    </source>
</reference>
<dbReference type="OrthoDB" id="78969at2759"/>
<feature type="transmembrane region" description="Helical" evidence="1">
    <location>
        <begin position="1612"/>
        <end position="1635"/>
    </location>
</feature>
<accession>A0A1V9YDK4</accession>
<feature type="transmembrane region" description="Helical" evidence="1">
    <location>
        <begin position="29"/>
        <end position="51"/>
    </location>
</feature>
<gene>
    <name evidence="2" type="ORF">ACHHYP_14299</name>
</gene>
<name>A0A1V9YDK4_ACHHY</name>
<evidence type="ECO:0000313" key="3">
    <source>
        <dbReference type="Proteomes" id="UP000243579"/>
    </source>
</evidence>
<keyword evidence="1" id="KW-0812">Transmembrane</keyword>
<feature type="transmembrane region" description="Helical" evidence="1">
    <location>
        <begin position="1560"/>
        <end position="1581"/>
    </location>
</feature>
<dbReference type="Proteomes" id="UP000243579">
    <property type="component" value="Unassembled WGS sequence"/>
</dbReference>
<keyword evidence="3" id="KW-1185">Reference proteome</keyword>
<feature type="transmembrane region" description="Helical" evidence="1">
    <location>
        <begin position="683"/>
        <end position="702"/>
    </location>
</feature>
<keyword evidence="1" id="KW-1133">Transmembrane helix</keyword>
<evidence type="ECO:0008006" key="4">
    <source>
        <dbReference type="Google" id="ProtNLM"/>
    </source>
</evidence>